<gene>
    <name evidence="2" type="ORF">EVAR_49574_1</name>
</gene>
<accession>A0A4C1YPU2</accession>
<dbReference type="EMBL" id="BGZK01001314">
    <property type="protein sequence ID" value="GBP77013.1"/>
    <property type="molecule type" value="Genomic_DNA"/>
</dbReference>
<organism evidence="2 3">
    <name type="scientific">Eumeta variegata</name>
    <name type="common">Bagworm moth</name>
    <name type="synonym">Eumeta japonica</name>
    <dbReference type="NCBI Taxonomy" id="151549"/>
    <lineage>
        <taxon>Eukaryota</taxon>
        <taxon>Metazoa</taxon>
        <taxon>Ecdysozoa</taxon>
        <taxon>Arthropoda</taxon>
        <taxon>Hexapoda</taxon>
        <taxon>Insecta</taxon>
        <taxon>Pterygota</taxon>
        <taxon>Neoptera</taxon>
        <taxon>Endopterygota</taxon>
        <taxon>Lepidoptera</taxon>
        <taxon>Glossata</taxon>
        <taxon>Ditrysia</taxon>
        <taxon>Tineoidea</taxon>
        <taxon>Psychidae</taxon>
        <taxon>Oiketicinae</taxon>
        <taxon>Eumeta</taxon>
    </lineage>
</organism>
<reference evidence="2 3" key="1">
    <citation type="journal article" date="2019" name="Commun. Biol.">
        <title>The bagworm genome reveals a unique fibroin gene that provides high tensile strength.</title>
        <authorList>
            <person name="Kono N."/>
            <person name="Nakamura H."/>
            <person name="Ohtoshi R."/>
            <person name="Tomita M."/>
            <person name="Numata K."/>
            <person name="Arakawa K."/>
        </authorList>
    </citation>
    <scope>NUCLEOTIDE SEQUENCE [LARGE SCALE GENOMIC DNA]</scope>
</reference>
<protein>
    <submittedName>
        <fullName evidence="2">Uncharacterized protein</fullName>
    </submittedName>
</protein>
<feature type="region of interest" description="Disordered" evidence="1">
    <location>
        <begin position="138"/>
        <end position="158"/>
    </location>
</feature>
<keyword evidence="3" id="KW-1185">Reference proteome</keyword>
<dbReference type="AlphaFoldDB" id="A0A4C1YPU2"/>
<evidence type="ECO:0000256" key="1">
    <source>
        <dbReference type="SAM" id="MobiDB-lite"/>
    </source>
</evidence>
<name>A0A4C1YPU2_EUMVA</name>
<dbReference type="Proteomes" id="UP000299102">
    <property type="component" value="Unassembled WGS sequence"/>
</dbReference>
<comment type="caution">
    <text evidence="2">The sequence shown here is derived from an EMBL/GenBank/DDBJ whole genome shotgun (WGS) entry which is preliminary data.</text>
</comment>
<sequence length="204" mass="22689">MMTTPGPTALCAFQGTERVAARFGSLQSQTPLIRHQITLGFPAPARGTYRGLLSVRLRQTYTGGVFVMARAAANLPQRKRTGIAETEIRFFFLGGRARAARPASRAVSPHRGPPDAAPWTRFNLSDYALEEAQSAASPLGVRHARRQSPGRHISPPSMALQRTELDFYPLGGARSDIRWRFSKDFAFEFDLNSRPTRRRHSDLP</sequence>
<evidence type="ECO:0000313" key="3">
    <source>
        <dbReference type="Proteomes" id="UP000299102"/>
    </source>
</evidence>
<evidence type="ECO:0000313" key="2">
    <source>
        <dbReference type="EMBL" id="GBP77013.1"/>
    </source>
</evidence>
<proteinExistence type="predicted"/>